<evidence type="ECO:0000313" key="2">
    <source>
        <dbReference type="EMBL" id="KUJ06535.1"/>
    </source>
</evidence>
<feature type="transmembrane region" description="Helical" evidence="1">
    <location>
        <begin position="74"/>
        <end position="95"/>
    </location>
</feature>
<evidence type="ECO:0000313" key="3">
    <source>
        <dbReference type="Proteomes" id="UP000070700"/>
    </source>
</evidence>
<dbReference type="OrthoDB" id="5139479at2759"/>
<keyword evidence="3" id="KW-1185">Reference proteome</keyword>
<feature type="transmembrane region" description="Helical" evidence="1">
    <location>
        <begin position="171"/>
        <end position="191"/>
    </location>
</feature>
<accession>A0A132B2A9</accession>
<dbReference type="EMBL" id="KQ947445">
    <property type="protein sequence ID" value="KUJ06535.1"/>
    <property type="molecule type" value="Genomic_DNA"/>
</dbReference>
<evidence type="ECO:0000256" key="1">
    <source>
        <dbReference type="SAM" id="Phobius"/>
    </source>
</evidence>
<keyword evidence="1" id="KW-0472">Membrane</keyword>
<organism evidence="2 3">
    <name type="scientific">Mollisia scopiformis</name>
    <name type="common">Conifer needle endophyte fungus</name>
    <name type="synonym">Phialocephala scopiformis</name>
    <dbReference type="NCBI Taxonomy" id="149040"/>
    <lineage>
        <taxon>Eukaryota</taxon>
        <taxon>Fungi</taxon>
        <taxon>Dikarya</taxon>
        <taxon>Ascomycota</taxon>
        <taxon>Pezizomycotina</taxon>
        <taxon>Leotiomycetes</taxon>
        <taxon>Helotiales</taxon>
        <taxon>Mollisiaceae</taxon>
        <taxon>Mollisia</taxon>
    </lineage>
</organism>
<keyword evidence="1" id="KW-0812">Transmembrane</keyword>
<keyword evidence="1" id="KW-1133">Transmembrane helix</keyword>
<feature type="transmembrane region" description="Helical" evidence="1">
    <location>
        <begin position="107"/>
        <end position="127"/>
    </location>
</feature>
<dbReference type="RefSeq" id="XP_018060890.1">
    <property type="nucleotide sequence ID" value="XM_018210277.1"/>
</dbReference>
<name>A0A132B2A9_MOLSC</name>
<reference evidence="2 3" key="1">
    <citation type="submission" date="2015-10" db="EMBL/GenBank/DDBJ databases">
        <title>Full genome of DAOMC 229536 Phialocephala scopiformis, a fungal endophyte of spruce producing the potent anti-insectan compound rugulosin.</title>
        <authorList>
            <consortium name="DOE Joint Genome Institute"/>
            <person name="Walker A.K."/>
            <person name="Frasz S.L."/>
            <person name="Seifert K.A."/>
            <person name="Miller J.D."/>
            <person name="Mondo S.J."/>
            <person name="Labutti K."/>
            <person name="Lipzen A."/>
            <person name="Dockter R."/>
            <person name="Kennedy M."/>
            <person name="Grigoriev I.V."/>
            <person name="Spatafora J.W."/>
        </authorList>
    </citation>
    <scope>NUCLEOTIDE SEQUENCE [LARGE SCALE GENOMIC DNA]</scope>
    <source>
        <strain evidence="2 3">CBS 120377</strain>
    </source>
</reference>
<sequence>MFAIIILFVQATYSAEIDSNRHEAFGNKLLKTDVSTTLAVLRTAQGILSAITSMLLTDAFKFLQWIMMNPPRGLSYPSLLAISPTTGILGTLDLLRSSVVRKSAKAWALLRVSLIAIVWLSGLVLFFKTSLVTVYDIAFTYKVTAGVSPFNASLIRPFITSAQSLSPNYQLMVVPYTVFAAVYTLVLNPLLCTPSQSVKCTGTNCMSYLLSGGLEMVAPWVPEGYSDYPMVKIEDVPSIQLDFEWPVSDIFDDADCDVFGEDGYTIGIRLCIVEDTTAVGSFRAGLFVCNNGTVGGICHATQPANITSSISFYTREATVVAVRSNYSIISTSNLTPPIQLTGVDLLSYRESLRWLLNYTAANIPPPSSIAQSFWSSVPELASPSTYGIVLQNFQSVLAFPFWYFNSNNWANPDLQEKQIISTLPPQFYTQAYIVAPYSKLRFDRGMFILFLILQGLAIVFVWCVLLFVLFGTRTLPTTSSYPLYDIAFKANVDHEVKEEELSEAGNSQCLKLMKNSKAFGKVD</sequence>
<dbReference type="GeneID" id="28820003"/>
<dbReference type="InParanoid" id="A0A132B2A9"/>
<gene>
    <name evidence="2" type="ORF">LY89DRAFT_603023</name>
</gene>
<feature type="transmembrane region" description="Helical" evidence="1">
    <location>
        <begin position="446"/>
        <end position="470"/>
    </location>
</feature>
<dbReference type="AlphaFoldDB" id="A0A132B2A9"/>
<dbReference type="KEGG" id="psco:LY89DRAFT_603023"/>
<protein>
    <submittedName>
        <fullName evidence="2">Uncharacterized protein</fullName>
    </submittedName>
</protein>
<dbReference type="Proteomes" id="UP000070700">
    <property type="component" value="Unassembled WGS sequence"/>
</dbReference>
<proteinExistence type="predicted"/>